<accession>A0A8R1IRT6</accession>
<reference evidence="1" key="2">
    <citation type="submission" date="2022-06" db="UniProtKB">
        <authorList>
            <consortium name="EnsemblMetazoa"/>
        </authorList>
    </citation>
    <scope>IDENTIFICATION</scope>
    <source>
        <strain evidence="1">DF5081</strain>
    </source>
</reference>
<sequence>MRIRVQLSFPLYTTPAYAYCIPQCRELVAAMIGRSKSVREIVRSNETDIYFILFQKSITFTGAHQS</sequence>
<proteinExistence type="predicted"/>
<evidence type="ECO:0000313" key="2">
    <source>
        <dbReference type="Proteomes" id="UP000005237"/>
    </source>
</evidence>
<keyword evidence="2" id="KW-1185">Reference proteome</keyword>
<dbReference type="AlphaFoldDB" id="A0A8R1IRT6"/>
<name>A0A8R1IRT6_CAEJA</name>
<protein>
    <submittedName>
        <fullName evidence="1">Uncharacterized protein</fullName>
    </submittedName>
</protein>
<evidence type="ECO:0000313" key="1">
    <source>
        <dbReference type="EnsemblMetazoa" id="CJA40757.1"/>
    </source>
</evidence>
<dbReference type="EnsemblMetazoa" id="CJA40757.1">
    <property type="protein sequence ID" value="CJA40757.1"/>
    <property type="gene ID" value="WBGene00216605"/>
</dbReference>
<organism evidence="1 2">
    <name type="scientific">Caenorhabditis japonica</name>
    <dbReference type="NCBI Taxonomy" id="281687"/>
    <lineage>
        <taxon>Eukaryota</taxon>
        <taxon>Metazoa</taxon>
        <taxon>Ecdysozoa</taxon>
        <taxon>Nematoda</taxon>
        <taxon>Chromadorea</taxon>
        <taxon>Rhabditida</taxon>
        <taxon>Rhabditina</taxon>
        <taxon>Rhabditomorpha</taxon>
        <taxon>Rhabditoidea</taxon>
        <taxon>Rhabditidae</taxon>
        <taxon>Peloderinae</taxon>
        <taxon>Caenorhabditis</taxon>
    </lineage>
</organism>
<reference evidence="2" key="1">
    <citation type="submission" date="2010-08" db="EMBL/GenBank/DDBJ databases">
        <authorList>
            <consortium name="Caenorhabditis japonica Sequencing Consortium"/>
            <person name="Wilson R.K."/>
        </authorList>
    </citation>
    <scope>NUCLEOTIDE SEQUENCE [LARGE SCALE GENOMIC DNA]</scope>
    <source>
        <strain evidence="2">DF5081</strain>
    </source>
</reference>
<dbReference type="Proteomes" id="UP000005237">
    <property type="component" value="Unassembled WGS sequence"/>
</dbReference>